<reference evidence="2" key="2">
    <citation type="journal article" date="2020" name="Nat. Commun.">
        <title>Large-scale genome sequencing of mycorrhizal fungi provides insights into the early evolution of symbiotic traits.</title>
        <authorList>
            <person name="Miyauchi S."/>
            <person name="Kiss E."/>
            <person name="Kuo A."/>
            <person name="Drula E."/>
            <person name="Kohler A."/>
            <person name="Sanchez-Garcia M."/>
            <person name="Morin E."/>
            <person name="Andreopoulos B."/>
            <person name="Barry K.W."/>
            <person name="Bonito G."/>
            <person name="Buee M."/>
            <person name="Carver A."/>
            <person name="Chen C."/>
            <person name="Cichocki N."/>
            <person name="Clum A."/>
            <person name="Culley D."/>
            <person name="Crous P.W."/>
            <person name="Fauchery L."/>
            <person name="Girlanda M."/>
            <person name="Hayes R.D."/>
            <person name="Keri Z."/>
            <person name="LaButti K."/>
            <person name="Lipzen A."/>
            <person name="Lombard V."/>
            <person name="Magnuson J."/>
            <person name="Maillard F."/>
            <person name="Murat C."/>
            <person name="Nolan M."/>
            <person name="Ohm R.A."/>
            <person name="Pangilinan J."/>
            <person name="Pereira M.F."/>
            <person name="Perotto S."/>
            <person name="Peter M."/>
            <person name="Pfister S."/>
            <person name="Riley R."/>
            <person name="Sitrit Y."/>
            <person name="Stielow J.B."/>
            <person name="Szollosi G."/>
            <person name="Zifcakova L."/>
            <person name="Stursova M."/>
            <person name="Spatafora J.W."/>
            <person name="Tedersoo L."/>
            <person name="Vaario L.M."/>
            <person name="Yamada A."/>
            <person name="Yan M."/>
            <person name="Wang P."/>
            <person name="Xu J."/>
            <person name="Bruns T."/>
            <person name="Baldrian P."/>
            <person name="Vilgalys R."/>
            <person name="Dunand C."/>
            <person name="Henrissat B."/>
            <person name="Grigoriev I.V."/>
            <person name="Hibbett D."/>
            <person name="Nagy L.G."/>
            <person name="Martin F.M."/>
        </authorList>
    </citation>
    <scope>NUCLEOTIDE SEQUENCE</scope>
    <source>
        <strain evidence="2">Prilba</strain>
    </source>
</reference>
<dbReference type="EMBL" id="WHVB01000021">
    <property type="protein sequence ID" value="KAF8472211.1"/>
    <property type="molecule type" value="Genomic_DNA"/>
</dbReference>
<protein>
    <recommendedName>
        <fullName evidence="1">F-box domain-containing protein</fullName>
    </recommendedName>
</protein>
<accession>A0A9P5K081</accession>
<dbReference type="CDD" id="cd09917">
    <property type="entry name" value="F-box_SF"/>
    <property type="match status" value="1"/>
</dbReference>
<dbReference type="Pfam" id="PF12937">
    <property type="entry name" value="F-box-like"/>
    <property type="match status" value="1"/>
</dbReference>
<evidence type="ECO:0000313" key="3">
    <source>
        <dbReference type="Proteomes" id="UP000759537"/>
    </source>
</evidence>
<sequence length="444" mass="50452">MSTDMLPDDVLLEIFDFFAKEFNFPSKKAIEEWQSLAHVCRRWRTLVFGSPRRLNLRLICSNKTPARDTLDVWPALPLFIDCNGTYPIENVDNIVAVLECSDRVCDINLRDLAGSDLDKISAAMQKPFPELRHLTLWPRDDETVSVFPDSFLGGSAPRLEDLWFVGIPIPGLPKLLLSATHLDILRLEDIPHSGYFSPEAIVTALSTLTRLKTLWLLFDSPQSRPDPSRQRPPPQTRTVLPALTQFWFRGVSDYLENVVARIDAPQLGKLHITFFNQISHTKLEKATVTFENALATVWLSAQKFNYEGLDVRIPCEELDWQVSSIEQVCTSCLPPLPTLENLYIRENPRWQHWQGNIENALWLELLHPFTSVKNLYLSEHIARRIVPALQELVGGRATVVLPALQNIFLEGQPLEPVQEGIQEVVAVRQATGHPIAVSYGQEVW</sequence>
<dbReference type="Proteomes" id="UP000759537">
    <property type="component" value="Unassembled WGS sequence"/>
</dbReference>
<evidence type="ECO:0000259" key="1">
    <source>
        <dbReference type="Pfam" id="PF12937"/>
    </source>
</evidence>
<comment type="caution">
    <text evidence="2">The sequence shown here is derived from an EMBL/GenBank/DDBJ whole genome shotgun (WGS) entry which is preliminary data.</text>
</comment>
<dbReference type="OrthoDB" id="10481136at2759"/>
<dbReference type="SUPFAM" id="SSF52047">
    <property type="entry name" value="RNI-like"/>
    <property type="match status" value="1"/>
</dbReference>
<name>A0A9P5K081_9AGAM</name>
<evidence type="ECO:0000313" key="2">
    <source>
        <dbReference type="EMBL" id="KAF8472211.1"/>
    </source>
</evidence>
<proteinExistence type="predicted"/>
<keyword evidence="3" id="KW-1185">Reference proteome</keyword>
<gene>
    <name evidence="2" type="ORF">DFH94DRAFT_856103</name>
</gene>
<dbReference type="Gene3D" id="3.80.10.10">
    <property type="entry name" value="Ribonuclease Inhibitor"/>
    <property type="match status" value="1"/>
</dbReference>
<dbReference type="InterPro" id="IPR032675">
    <property type="entry name" value="LRR_dom_sf"/>
</dbReference>
<feature type="domain" description="F-box" evidence="1">
    <location>
        <begin position="5"/>
        <end position="48"/>
    </location>
</feature>
<reference evidence="2" key="1">
    <citation type="submission" date="2019-10" db="EMBL/GenBank/DDBJ databases">
        <authorList>
            <consortium name="DOE Joint Genome Institute"/>
            <person name="Kuo A."/>
            <person name="Miyauchi S."/>
            <person name="Kiss E."/>
            <person name="Drula E."/>
            <person name="Kohler A."/>
            <person name="Sanchez-Garcia M."/>
            <person name="Andreopoulos B."/>
            <person name="Barry K.W."/>
            <person name="Bonito G."/>
            <person name="Buee M."/>
            <person name="Carver A."/>
            <person name="Chen C."/>
            <person name="Cichocki N."/>
            <person name="Clum A."/>
            <person name="Culley D."/>
            <person name="Crous P.W."/>
            <person name="Fauchery L."/>
            <person name="Girlanda M."/>
            <person name="Hayes R."/>
            <person name="Keri Z."/>
            <person name="LaButti K."/>
            <person name="Lipzen A."/>
            <person name="Lombard V."/>
            <person name="Magnuson J."/>
            <person name="Maillard F."/>
            <person name="Morin E."/>
            <person name="Murat C."/>
            <person name="Nolan M."/>
            <person name="Ohm R."/>
            <person name="Pangilinan J."/>
            <person name="Pereira M."/>
            <person name="Perotto S."/>
            <person name="Peter M."/>
            <person name="Riley R."/>
            <person name="Sitrit Y."/>
            <person name="Stielow B."/>
            <person name="Szollosi G."/>
            <person name="Zifcakova L."/>
            <person name="Stursova M."/>
            <person name="Spatafora J.W."/>
            <person name="Tedersoo L."/>
            <person name="Vaario L.-M."/>
            <person name="Yamada A."/>
            <person name="Yan M."/>
            <person name="Wang P."/>
            <person name="Xu J."/>
            <person name="Bruns T."/>
            <person name="Baldrian P."/>
            <person name="Vilgalys R."/>
            <person name="Henrissat B."/>
            <person name="Grigoriev I.V."/>
            <person name="Hibbett D."/>
            <person name="Nagy L.G."/>
            <person name="Martin F.M."/>
        </authorList>
    </citation>
    <scope>NUCLEOTIDE SEQUENCE</scope>
    <source>
        <strain evidence="2">Prilba</strain>
    </source>
</reference>
<organism evidence="2 3">
    <name type="scientific">Russula ochroleuca</name>
    <dbReference type="NCBI Taxonomy" id="152965"/>
    <lineage>
        <taxon>Eukaryota</taxon>
        <taxon>Fungi</taxon>
        <taxon>Dikarya</taxon>
        <taxon>Basidiomycota</taxon>
        <taxon>Agaricomycotina</taxon>
        <taxon>Agaricomycetes</taxon>
        <taxon>Russulales</taxon>
        <taxon>Russulaceae</taxon>
        <taxon>Russula</taxon>
    </lineage>
</organism>
<dbReference type="AlphaFoldDB" id="A0A9P5K081"/>
<dbReference type="InterPro" id="IPR001810">
    <property type="entry name" value="F-box_dom"/>
</dbReference>
<dbReference type="Gene3D" id="1.20.1280.50">
    <property type="match status" value="1"/>
</dbReference>